<keyword evidence="3" id="KW-0732">Signal</keyword>
<comment type="caution">
    <text evidence="4">The sequence shown here is derived from an EMBL/GenBank/DDBJ whole genome shotgun (WGS) entry which is preliminary data.</text>
</comment>
<sequence>MVENIICLLLFVNLVEKERSRREIYTYPKCLCSDLMFTFTLDSYRNINNNKLIIKNFTQHGTALFGPPVSFLFPQKKHKREILSIHIGIAVAFAQSFLIIALISYFKKDLFINEFFSQSLGGKGNLSSSRVSPKNNLKTNYKSNEN</sequence>
<feature type="region of interest" description="Disordered" evidence="1">
    <location>
        <begin position="122"/>
        <end position="146"/>
    </location>
</feature>
<protein>
    <submittedName>
        <fullName evidence="4">Uncharacterized protein</fullName>
    </submittedName>
</protein>
<keyword evidence="2" id="KW-1133">Transmembrane helix</keyword>
<organism evidence="4 5">
    <name type="scientific">Brachionus plicatilis</name>
    <name type="common">Marine rotifer</name>
    <name type="synonym">Brachionus muelleri</name>
    <dbReference type="NCBI Taxonomy" id="10195"/>
    <lineage>
        <taxon>Eukaryota</taxon>
        <taxon>Metazoa</taxon>
        <taxon>Spiralia</taxon>
        <taxon>Gnathifera</taxon>
        <taxon>Rotifera</taxon>
        <taxon>Eurotatoria</taxon>
        <taxon>Monogononta</taxon>
        <taxon>Pseudotrocha</taxon>
        <taxon>Ploima</taxon>
        <taxon>Brachionidae</taxon>
        <taxon>Brachionus</taxon>
    </lineage>
</organism>
<accession>A0A3M7T6U7</accession>
<keyword evidence="2" id="KW-0472">Membrane</keyword>
<feature type="chain" id="PRO_5017963372" evidence="3">
    <location>
        <begin position="18"/>
        <end position="146"/>
    </location>
</feature>
<dbReference type="Proteomes" id="UP000276133">
    <property type="component" value="Unassembled WGS sequence"/>
</dbReference>
<evidence type="ECO:0000256" key="3">
    <source>
        <dbReference type="SAM" id="SignalP"/>
    </source>
</evidence>
<evidence type="ECO:0000313" key="5">
    <source>
        <dbReference type="Proteomes" id="UP000276133"/>
    </source>
</evidence>
<gene>
    <name evidence="4" type="ORF">BpHYR1_045979</name>
</gene>
<feature type="transmembrane region" description="Helical" evidence="2">
    <location>
        <begin position="82"/>
        <end position="106"/>
    </location>
</feature>
<reference evidence="4 5" key="1">
    <citation type="journal article" date="2018" name="Sci. Rep.">
        <title>Genomic signatures of local adaptation to the degree of environmental predictability in rotifers.</title>
        <authorList>
            <person name="Franch-Gras L."/>
            <person name="Hahn C."/>
            <person name="Garcia-Roger E.M."/>
            <person name="Carmona M.J."/>
            <person name="Serra M."/>
            <person name="Gomez A."/>
        </authorList>
    </citation>
    <scope>NUCLEOTIDE SEQUENCE [LARGE SCALE GENOMIC DNA]</scope>
    <source>
        <strain evidence="4">HYR1</strain>
    </source>
</reference>
<keyword evidence="5" id="KW-1185">Reference proteome</keyword>
<name>A0A3M7T6U7_BRAPC</name>
<keyword evidence="2" id="KW-0812">Transmembrane</keyword>
<evidence type="ECO:0000256" key="1">
    <source>
        <dbReference type="SAM" id="MobiDB-lite"/>
    </source>
</evidence>
<evidence type="ECO:0000313" key="4">
    <source>
        <dbReference type="EMBL" id="RNA43715.1"/>
    </source>
</evidence>
<proteinExistence type="predicted"/>
<dbReference type="AlphaFoldDB" id="A0A3M7T6U7"/>
<feature type="signal peptide" evidence="3">
    <location>
        <begin position="1"/>
        <end position="17"/>
    </location>
</feature>
<dbReference type="EMBL" id="REGN01000185">
    <property type="protein sequence ID" value="RNA43715.1"/>
    <property type="molecule type" value="Genomic_DNA"/>
</dbReference>
<evidence type="ECO:0000256" key="2">
    <source>
        <dbReference type="SAM" id="Phobius"/>
    </source>
</evidence>